<gene>
    <name evidence="1" type="ORF">MBESOW_P3941</name>
</gene>
<keyword evidence="2" id="KW-1185">Reference proteome</keyword>
<evidence type="ECO:0000313" key="1">
    <source>
        <dbReference type="EMBL" id="GBH32710.1"/>
    </source>
</evidence>
<sequence>MKMSAQHIFDTAPLGSLITFSTGEPRPPERFTRILRAWNEQNGMGRLVEKVAGRDGAYPSPATFALHLGNYGSQGIIVMKVRRIYTITSQLRFEVAEKPRTGMVRILSRRDGREELHHLAPDLAAAEAWSAEHRYHDAVIEEVLDPDMVLPPVRLGRVA</sequence>
<dbReference type="AlphaFoldDB" id="A0A401J810"/>
<comment type="caution">
    <text evidence="1">The sequence shown here is derived from an EMBL/GenBank/DDBJ whole genome shotgun (WGS) entry which is preliminary data.</text>
</comment>
<dbReference type="PIRSF" id="PIRSF036055">
    <property type="entry name" value="UCP036055"/>
    <property type="match status" value="1"/>
</dbReference>
<proteinExistence type="predicted"/>
<organism evidence="1 2">
    <name type="scientific">Sphingobium xenophagum</name>
    <dbReference type="NCBI Taxonomy" id="121428"/>
    <lineage>
        <taxon>Bacteria</taxon>
        <taxon>Pseudomonadati</taxon>
        <taxon>Pseudomonadota</taxon>
        <taxon>Alphaproteobacteria</taxon>
        <taxon>Sphingomonadales</taxon>
        <taxon>Sphingomonadaceae</taxon>
        <taxon>Sphingobium</taxon>
    </lineage>
</organism>
<evidence type="ECO:0000313" key="2">
    <source>
        <dbReference type="Proteomes" id="UP000290975"/>
    </source>
</evidence>
<reference evidence="1 2" key="1">
    <citation type="submission" date="2014-12" db="EMBL/GenBank/DDBJ databases">
        <title>Whole genome sequencing of Sphingobium xenophagum OW59.</title>
        <authorList>
            <person name="Ohta Y."/>
            <person name="Nishi S."/>
            <person name="Hatada Y."/>
        </authorList>
    </citation>
    <scope>NUCLEOTIDE SEQUENCE [LARGE SCALE GENOMIC DNA]</scope>
    <source>
        <strain evidence="1 2">OW59</strain>
    </source>
</reference>
<accession>A0A401J810</accession>
<name>A0A401J810_SPHXE</name>
<protein>
    <submittedName>
        <fullName evidence="1">Uncharacterized protein</fullName>
    </submittedName>
</protein>
<dbReference type="Proteomes" id="UP000290975">
    <property type="component" value="Unassembled WGS sequence"/>
</dbReference>
<dbReference type="InterPro" id="IPR017042">
    <property type="entry name" value="UCP036055"/>
</dbReference>
<dbReference type="EMBL" id="BBQY01000043">
    <property type="protein sequence ID" value="GBH32710.1"/>
    <property type="molecule type" value="Genomic_DNA"/>
</dbReference>